<keyword evidence="2" id="KW-1185">Reference proteome</keyword>
<feature type="non-terminal residue" evidence="1">
    <location>
        <position position="1"/>
    </location>
</feature>
<proteinExistence type="predicted"/>
<organism evidence="1 2">
    <name type="scientific">Dichanthelium oligosanthes</name>
    <dbReference type="NCBI Taxonomy" id="888268"/>
    <lineage>
        <taxon>Eukaryota</taxon>
        <taxon>Viridiplantae</taxon>
        <taxon>Streptophyta</taxon>
        <taxon>Embryophyta</taxon>
        <taxon>Tracheophyta</taxon>
        <taxon>Spermatophyta</taxon>
        <taxon>Magnoliopsida</taxon>
        <taxon>Liliopsida</taxon>
        <taxon>Poales</taxon>
        <taxon>Poaceae</taxon>
        <taxon>PACMAD clade</taxon>
        <taxon>Panicoideae</taxon>
        <taxon>Panicodae</taxon>
        <taxon>Paniceae</taxon>
        <taxon>Dichantheliinae</taxon>
        <taxon>Dichanthelium</taxon>
    </lineage>
</organism>
<accession>A0A1E5V3Z4</accession>
<protein>
    <submittedName>
        <fullName evidence="1">Uncharacterized protein</fullName>
    </submittedName>
</protein>
<gene>
    <name evidence="1" type="ORF">BAE44_0019150</name>
</gene>
<dbReference type="EMBL" id="LWDX02052487">
    <property type="protein sequence ID" value="OEL19831.1"/>
    <property type="molecule type" value="Genomic_DNA"/>
</dbReference>
<comment type="caution">
    <text evidence="1">The sequence shown here is derived from an EMBL/GenBank/DDBJ whole genome shotgun (WGS) entry which is preliminary data.</text>
</comment>
<reference evidence="1 2" key="1">
    <citation type="submission" date="2016-09" db="EMBL/GenBank/DDBJ databases">
        <title>The draft genome of Dichanthelium oligosanthes: A C3 panicoid grass species.</title>
        <authorList>
            <person name="Studer A.J."/>
            <person name="Schnable J.C."/>
            <person name="Brutnell T.P."/>
        </authorList>
    </citation>
    <scope>NUCLEOTIDE SEQUENCE [LARGE SCALE GENOMIC DNA]</scope>
    <source>
        <strain evidence="2">cv. Kellogg 1175</strain>
        <tissue evidence="1">Leaf</tissue>
    </source>
</reference>
<name>A0A1E5V3Z4_9POAL</name>
<evidence type="ECO:0000313" key="1">
    <source>
        <dbReference type="EMBL" id="OEL19831.1"/>
    </source>
</evidence>
<evidence type="ECO:0000313" key="2">
    <source>
        <dbReference type="Proteomes" id="UP000095767"/>
    </source>
</evidence>
<dbReference type="Proteomes" id="UP000095767">
    <property type="component" value="Unassembled WGS sequence"/>
</dbReference>
<dbReference type="AlphaFoldDB" id="A0A1E5V3Z4"/>
<sequence length="37" mass="3844">LGQGTSLKAITNVYASDLDDGSVSMVIPASIVTKVRH</sequence>